<dbReference type="Proteomes" id="UP000007494">
    <property type="component" value="Chromosome Ia"/>
</dbReference>
<dbReference type="AlphaFoldDB" id="F0V769"/>
<sequence length="144" mass="16305">MGKGTEWQRNKVRVFQLWLSQVLQFPWLHYNMPQRCVFEVIMVTNECAPNTFAPVGGSRLQEAHLALAGYSQILFLHQPTWNSLRSEECRVRFVAILLQRLCRGLHLAVDGTAFERATAEAQDTRNVVAADKKLASSDDGKICS</sequence>
<keyword evidence="2" id="KW-1185">Reference proteome</keyword>
<evidence type="ECO:0000313" key="1">
    <source>
        <dbReference type="EMBL" id="CBZ49560.1"/>
    </source>
</evidence>
<reference evidence="2" key="1">
    <citation type="journal article" date="2012" name="PLoS Pathog.">
        <title>Comparative genomics of the apicomplexan parasites Toxoplasma gondii and Neospora caninum: Coccidia differing in host range and transmission strategy.</title>
        <authorList>
            <person name="Reid A.J."/>
            <person name="Vermont S.J."/>
            <person name="Cotton J.A."/>
            <person name="Harris D."/>
            <person name="Hill-Cawthorne G.A."/>
            <person name="Konen-Waisman S."/>
            <person name="Latham S.M."/>
            <person name="Mourier T."/>
            <person name="Norton R."/>
            <person name="Quail M.A."/>
            <person name="Sanders M."/>
            <person name="Shanmugam D."/>
            <person name="Sohal A."/>
            <person name="Wasmuth J.D."/>
            <person name="Brunk B."/>
            <person name="Grigg M.E."/>
            <person name="Howard J.C."/>
            <person name="Parkinson J."/>
            <person name="Roos D.S."/>
            <person name="Trees A.J."/>
            <person name="Berriman M."/>
            <person name="Pain A."/>
            <person name="Wastling J.M."/>
        </authorList>
    </citation>
    <scope>NUCLEOTIDE SEQUENCE [LARGE SCALE GENOMIC DNA]</scope>
    <source>
        <strain evidence="2">Liverpool</strain>
    </source>
</reference>
<dbReference type="GeneID" id="13445792"/>
<protein>
    <submittedName>
        <fullName evidence="1">Uncharacterized protein</fullName>
    </submittedName>
</protein>
<organism evidence="1 2">
    <name type="scientific">Neospora caninum (strain Liverpool)</name>
    <dbReference type="NCBI Taxonomy" id="572307"/>
    <lineage>
        <taxon>Eukaryota</taxon>
        <taxon>Sar</taxon>
        <taxon>Alveolata</taxon>
        <taxon>Apicomplexa</taxon>
        <taxon>Conoidasida</taxon>
        <taxon>Coccidia</taxon>
        <taxon>Eucoccidiorida</taxon>
        <taxon>Eimeriorina</taxon>
        <taxon>Sarcocystidae</taxon>
        <taxon>Neospora</taxon>
    </lineage>
</organism>
<dbReference type="OrthoDB" id="411182at2759"/>
<dbReference type="InParanoid" id="F0V769"/>
<proteinExistence type="predicted"/>
<dbReference type="eggNOG" id="ENOG502SP20">
    <property type="taxonomic scope" value="Eukaryota"/>
</dbReference>
<accession>F0V769</accession>
<gene>
    <name evidence="1" type="ORF">NCLIV_000580</name>
</gene>
<evidence type="ECO:0000313" key="2">
    <source>
        <dbReference type="Proteomes" id="UP000007494"/>
    </source>
</evidence>
<name>F0V769_NEOCL</name>
<dbReference type="VEuPathDB" id="ToxoDB:NCLIV_000580"/>
<dbReference type="EMBL" id="FR823380">
    <property type="protein sequence ID" value="CBZ49560.1"/>
    <property type="molecule type" value="Genomic_DNA"/>
</dbReference>
<dbReference type="RefSeq" id="XP_003879595.1">
    <property type="nucleotide sequence ID" value="XM_003879546.1"/>
</dbReference>